<sequence>FSGTPSVLMDVDVDRECLAALEEEMFERSARAGVAGHYQWGLDAGDHHHWNPY</sequence>
<evidence type="ECO:0000313" key="2">
    <source>
        <dbReference type="Proteomes" id="UP000807469"/>
    </source>
</evidence>
<name>A0A9P5Z696_9AGAR</name>
<dbReference type="EMBL" id="MU155176">
    <property type="protein sequence ID" value="KAF9481601.1"/>
    <property type="molecule type" value="Genomic_DNA"/>
</dbReference>
<dbReference type="OrthoDB" id="2621411at2759"/>
<evidence type="ECO:0000313" key="1">
    <source>
        <dbReference type="EMBL" id="KAF9481601.1"/>
    </source>
</evidence>
<proteinExistence type="predicted"/>
<gene>
    <name evidence="1" type="ORF">BDN70DRAFT_766703</name>
</gene>
<dbReference type="AlphaFoldDB" id="A0A9P5Z696"/>
<protein>
    <submittedName>
        <fullName evidence="1">Uncharacterized protein</fullName>
    </submittedName>
</protein>
<organism evidence="1 2">
    <name type="scientific">Pholiota conissans</name>
    <dbReference type="NCBI Taxonomy" id="109636"/>
    <lineage>
        <taxon>Eukaryota</taxon>
        <taxon>Fungi</taxon>
        <taxon>Dikarya</taxon>
        <taxon>Basidiomycota</taxon>
        <taxon>Agaricomycotina</taxon>
        <taxon>Agaricomycetes</taxon>
        <taxon>Agaricomycetidae</taxon>
        <taxon>Agaricales</taxon>
        <taxon>Agaricineae</taxon>
        <taxon>Strophariaceae</taxon>
        <taxon>Pholiota</taxon>
    </lineage>
</organism>
<comment type="caution">
    <text evidence="1">The sequence shown here is derived from an EMBL/GenBank/DDBJ whole genome shotgun (WGS) entry which is preliminary data.</text>
</comment>
<reference evidence="1" key="1">
    <citation type="submission" date="2020-11" db="EMBL/GenBank/DDBJ databases">
        <authorList>
            <consortium name="DOE Joint Genome Institute"/>
            <person name="Ahrendt S."/>
            <person name="Riley R."/>
            <person name="Andreopoulos W."/>
            <person name="Labutti K."/>
            <person name="Pangilinan J."/>
            <person name="Ruiz-Duenas F.J."/>
            <person name="Barrasa J.M."/>
            <person name="Sanchez-Garcia M."/>
            <person name="Camarero S."/>
            <person name="Miyauchi S."/>
            <person name="Serrano A."/>
            <person name="Linde D."/>
            <person name="Babiker R."/>
            <person name="Drula E."/>
            <person name="Ayuso-Fernandez I."/>
            <person name="Pacheco R."/>
            <person name="Padilla G."/>
            <person name="Ferreira P."/>
            <person name="Barriuso J."/>
            <person name="Kellner H."/>
            <person name="Castanera R."/>
            <person name="Alfaro M."/>
            <person name="Ramirez L."/>
            <person name="Pisabarro A.G."/>
            <person name="Kuo A."/>
            <person name="Tritt A."/>
            <person name="Lipzen A."/>
            <person name="He G."/>
            <person name="Yan M."/>
            <person name="Ng V."/>
            <person name="Cullen D."/>
            <person name="Martin F."/>
            <person name="Rosso M.-N."/>
            <person name="Henrissat B."/>
            <person name="Hibbett D."/>
            <person name="Martinez A.T."/>
            <person name="Grigoriev I.V."/>
        </authorList>
    </citation>
    <scope>NUCLEOTIDE SEQUENCE</scope>
    <source>
        <strain evidence="1">CIRM-BRFM 674</strain>
    </source>
</reference>
<feature type="non-terminal residue" evidence="1">
    <location>
        <position position="1"/>
    </location>
</feature>
<keyword evidence="2" id="KW-1185">Reference proteome</keyword>
<dbReference type="Proteomes" id="UP000807469">
    <property type="component" value="Unassembled WGS sequence"/>
</dbReference>
<accession>A0A9P5Z696</accession>
<feature type="non-terminal residue" evidence="1">
    <location>
        <position position="53"/>
    </location>
</feature>